<keyword evidence="1" id="KW-0479">Metal-binding</keyword>
<dbReference type="InterPro" id="IPR001878">
    <property type="entry name" value="Znf_CCHC"/>
</dbReference>
<dbReference type="GO" id="GO:0008270">
    <property type="term" value="F:zinc ion binding"/>
    <property type="evidence" value="ECO:0007669"/>
    <property type="project" value="UniProtKB-KW"/>
</dbReference>
<evidence type="ECO:0000313" key="4">
    <source>
        <dbReference type="EMBL" id="KAK0590629.1"/>
    </source>
</evidence>
<dbReference type="PANTHER" id="PTHR35046">
    <property type="entry name" value="ZINC KNUCKLE (CCHC-TYPE) FAMILY PROTEIN"/>
    <property type="match status" value="1"/>
</dbReference>
<dbReference type="InterPro" id="IPR036875">
    <property type="entry name" value="Znf_CCHC_sf"/>
</dbReference>
<dbReference type="Proteomes" id="UP001168877">
    <property type="component" value="Unassembled WGS sequence"/>
</dbReference>
<keyword evidence="1" id="KW-0862">Zinc</keyword>
<dbReference type="InterPro" id="IPR005162">
    <property type="entry name" value="Retrotrans_gag_dom"/>
</dbReference>
<evidence type="ECO:0000313" key="5">
    <source>
        <dbReference type="Proteomes" id="UP001168877"/>
    </source>
</evidence>
<evidence type="ECO:0000256" key="1">
    <source>
        <dbReference type="PROSITE-ProRule" id="PRU00047"/>
    </source>
</evidence>
<protein>
    <recommendedName>
        <fullName evidence="3">CCHC-type domain-containing protein</fullName>
    </recommendedName>
</protein>
<reference evidence="4" key="2">
    <citation type="submission" date="2023-06" db="EMBL/GenBank/DDBJ databases">
        <authorList>
            <person name="Swenson N.G."/>
            <person name="Wegrzyn J.L."/>
            <person name="Mcevoy S.L."/>
        </authorList>
    </citation>
    <scope>NUCLEOTIDE SEQUENCE</scope>
    <source>
        <strain evidence="4">NS2018</strain>
        <tissue evidence="4">Leaf</tissue>
    </source>
</reference>
<dbReference type="EMBL" id="JAUESC010000381">
    <property type="protein sequence ID" value="KAK0590629.1"/>
    <property type="molecule type" value="Genomic_DNA"/>
</dbReference>
<dbReference type="Pfam" id="PF00098">
    <property type="entry name" value="zf-CCHC"/>
    <property type="match status" value="1"/>
</dbReference>
<sequence>MKVPSFQGKSDPGAYLEWEKKMELVFDCRHYPKAQKVKLAVIEFTDYAMIWWDQLVTSRRRNGECPIATWEDMKAVMRKRFVPSHYYRCLHQKLQSLTQGNRSVEDYYKEMEIAMIRADVEEDREATMARFLNGLNQEIANVVELQHYVEIEEMLQKAVKIEQQLKRKGSARPSSSLQSNSWRSSYPKKEDKAQTSTIPKPKSEPSKQGNHGKTETPNSQNRDIKCFKCQGRGHIASQCPNRRVMVMRDNGEIETDDEEDELKSMYPLEDASEKEYLAPDALTLVARRALSLQTKNEDEVQRENIFHTRCYVKDKVCSVIIDGGSCTNVASTTMVKN</sequence>
<dbReference type="AlphaFoldDB" id="A0AA39SFL2"/>
<reference evidence="4" key="1">
    <citation type="journal article" date="2022" name="Plant J.">
        <title>Strategies of tolerance reflected in two North American maple genomes.</title>
        <authorList>
            <person name="McEvoy S.L."/>
            <person name="Sezen U.U."/>
            <person name="Trouern-Trend A."/>
            <person name="McMahon S.M."/>
            <person name="Schaberg P.G."/>
            <person name="Yang J."/>
            <person name="Wegrzyn J.L."/>
            <person name="Swenson N.G."/>
        </authorList>
    </citation>
    <scope>NUCLEOTIDE SEQUENCE</scope>
    <source>
        <strain evidence="4">NS2018</strain>
    </source>
</reference>
<feature type="domain" description="CCHC-type" evidence="3">
    <location>
        <begin position="225"/>
        <end position="241"/>
    </location>
</feature>
<name>A0AA39SFL2_ACESA</name>
<dbReference type="SMART" id="SM00343">
    <property type="entry name" value="ZnF_C2HC"/>
    <property type="match status" value="1"/>
</dbReference>
<keyword evidence="5" id="KW-1185">Reference proteome</keyword>
<feature type="region of interest" description="Disordered" evidence="2">
    <location>
        <begin position="165"/>
        <end position="221"/>
    </location>
</feature>
<feature type="compositionally biased region" description="Polar residues" evidence="2">
    <location>
        <begin position="206"/>
        <end position="221"/>
    </location>
</feature>
<gene>
    <name evidence="4" type="ORF">LWI29_029687</name>
</gene>
<evidence type="ECO:0000256" key="2">
    <source>
        <dbReference type="SAM" id="MobiDB-lite"/>
    </source>
</evidence>
<dbReference type="PROSITE" id="PS50158">
    <property type="entry name" value="ZF_CCHC"/>
    <property type="match status" value="1"/>
</dbReference>
<comment type="caution">
    <text evidence="4">The sequence shown here is derived from an EMBL/GenBank/DDBJ whole genome shotgun (WGS) entry which is preliminary data.</text>
</comment>
<evidence type="ECO:0000259" key="3">
    <source>
        <dbReference type="PROSITE" id="PS50158"/>
    </source>
</evidence>
<accession>A0AA39SFL2</accession>
<organism evidence="4 5">
    <name type="scientific">Acer saccharum</name>
    <name type="common">Sugar maple</name>
    <dbReference type="NCBI Taxonomy" id="4024"/>
    <lineage>
        <taxon>Eukaryota</taxon>
        <taxon>Viridiplantae</taxon>
        <taxon>Streptophyta</taxon>
        <taxon>Embryophyta</taxon>
        <taxon>Tracheophyta</taxon>
        <taxon>Spermatophyta</taxon>
        <taxon>Magnoliopsida</taxon>
        <taxon>eudicotyledons</taxon>
        <taxon>Gunneridae</taxon>
        <taxon>Pentapetalae</taxon>
        <taxon>rosids</taxon>
        <taxon>malvids</taxon>
        <taxon>Sapindales</taxon>
        <taxon>Sapindaceae</taxon>
        <taxon>Hippocastanoideae</taxon>
        <taxon>Acereae</taxon>
        <taxon>Acer</taxon>
    </lineage>
</organism>
<dbReference type="Gene3D" id="4.10.60.10">
    <property type="entry name" value="Zinc finger, CCHC-type"/>
    <property type="match status" value="1"/>
</dbReference>
<feature type="compositionally biased region" description="Low complexity" evidence="2">
    <location>
        <begin position="174"/>
        <end position="185"/>
    </location>
</feature>
<dbReference type="GO" id="GO:0003676">
    <property type="term" value="F:nucleic acid binding"/>
    <property type="evidence" value="ECO:0007669"/>
    <property type="project" value="InterPro"/>
</dbReference>
<keyword evidence="1" id="KW-0863">Zinc-finger</keyword>
<dbReference type="SUPFAM" id="SSF57756">
    <property type="entry name" value="Retrovirus zinc finger-like domains"/>
    <property type="match status" value="1"/>
</dbReference>
<dbReference type="PANTHER" id="PTHR35046:SF9">
    <property type="entry name" value="RNA-DIRECTED DNA POLYMERASE"/>
    <property type="match status" value="1"/>
</dbReference>
<dbReference type="Pfam" id="PF03732">
    <property type="entry name" value="Retrotrans_gag"/>
    <property type="match status" value="1"/>
</dbReference>
<proteinExistence type="predicted"/>